<dbReference type="EMBL" id="MPKY01000001">
    <property type="protein sequence ID" value="OJS98925.1"/>
    <property type="molecule type" value="Genomic_DNA"/>
</dbReference>
<feature type="transmembrane region" description="Helical" evidence="2">
    <location>
        <begin position="787"/>
        <end position="813"/>
    </location>
</feature>
<keyword evidence="1" id="KW-0175">Coiled coil</keyword>
<evidence type="ECO:0000259" key="3">
    <source>
        <dbReference type="Pfam" id="PF20249"/>
    </source>
</evidence>
<dbReference type="RefSeq" id="WP_072676026.1">
    <property type="nucleotide sequence ID" value="NZ_MPKY01000001.1"/>
</dbReference>
<comment type="caution">
    <text evidence="4">The sequence shown here is derived from an EMBL/GenBank/DDBJ whole genome shotgun (WGS) entry which is preliminary data.</text>
</comment>
<organism evidence="4 5">
    <name type="scientific">Marinobacter nauticus</name>
    <name type="common">Marinobacter hydrocarbonoclasticus</name>
    <name type="synonym">Marinobacter aquaeolei</name>
    <dbReference type="NCBI Taxonomy" id="2743"/>
    <lineage>
        <taxon>Bacteria</taxon>
        <taxon>Pseudomonadati</taxon>
        <taxon>Pseudomonadota</taxon>
        <taxon>Gammaproteobacteria</taxon>
        <taxon>Pseudomonadales</taxon>
        <taxon>Marinobacteraceae</taxon>
        <taxon>Marinobacter</taxon>
    </lineage>
</organism>
<keyword evidence="2" id="KW-1133">Transmembrane helix</keyword>
<keyword evidence="2" id="KW-0812">Transmembrane</keyword>
<protein>
    <recommendedName>
        <fullName evidence="3">Toxin VasX N-terminal region domain-containing protein</fullName>
    </recommendedName>
</protein>
<name>A0A1M2UUA4_MARNT</name>
<accession>A0A1M2UUA4</accession>
<evidence type="ECO:0000256" key="1">
    <source>
        <dbReference type="SAM" id="Coils"/>
    </source>
</evidence>
<sequence length="1147" mass="128638">MGIKIPDPVAAGDRQSHADITTEGACPLTRTDIQLIPVRYAYADKPADHNALKPRYELAFQPIGVRQVRDGYFYLFHSKAPDILHEYEVRDGGAVTKRLWAGDEAAQDQRTGMPDTPAIIVPREGHIDVLFSATQLTAKKCSMLIRWRSYRSEVMKRVELNGYCPVSGKSHLLNKPDLEELLNRPIENAVPMDGQSYLAPWYWSQDTLDGAQEPFCHRLAEYEVDHAYLLVDDLAGHIADLLDAWSIVDANHNAWLEKEDVRYYPACFISDLIRLDSERIGEIAAVFAEKMNDGDAKVVFSKIAAASGNQKADLKRLIEDFPEYRISARKANGPNLYSYLPADQERVKAMRGSADSLARDLGIEQAQLMSAIEAMSDYQINLVDGSTLGGQRGIADLVRLDEMNAYLEQSQHHLSWFDDEKQRIVSDIQTLLESFYLHGYLHDRAEQEDYAVLLGMDNALITVLSEWSQSNGDFSFLKRFYFEEVGHQHLISLDLKPEIIPGTAKDLIDALKSLMEAMSGPAAYREWTKLVDDSPYLQFPELTPDSAQLLSHNLASKGIIARLAIFELVQKVDAADLQGRLRQLFQQMPEGLKTHIFENQRLYQLDLDIADAGSLARYESLVTEIEQLAQLHDDALSEEKRLEQRRSEASTRERRRNKYEYDEAIGHARERKQMYAAQLREKGFRLMDTSPIEGDSHTGALLINGIARTAYGRAVRSEIEELKRLRQRGGVTRMLDYGRGMIHSQDAMDLPKRIGGIGLVSFMGMIGAVGTWDAYIKWQKEQSLDNFLPLFAGVSGTLGAAASVMTIVGSARLNYYYQTVSQADPVLNRLARVNVWGGTIAAWAGFFSAAADWVKQMNVLRSDSHGSGAKVAALTTLAGDSMLMVGSGRMAFSGSAGIISLWKGTERVTWKTVSSKMLNLAGGVFRGLNAYLWIGAVVVCIGNWLENYFTRTELQRWCEQSSWGTESETWDADQQRHELAKAMYQSSLAVKAQREALDGRTNYCAFRIELPGLTALGEENLEWAVMRRVGADWSSDHEYWNQAVMVQSEGESGTTLDVTLALTDIDEADAFYVAFRYKPAGSSTWLPENDNAYYYKLVLHQRGNLPMTSANEPQVWQRVAPLKNPVEKLAPLVSTYGFHALIDMPKG</sequence>
<feature type="domain" description="Toxin VasX N-terminal region" evidence="3">
    <location>
        <begin position="26"/>
        <end position="162"/>
    </location>
</feature>
<keyword evidence="5" id="KW-1185">Reference proteome</keyword>
<gene>
    <name evidence="4" type="ORF">BEE62_01720</name>
</gene>
<dbReference type="Proteomes" id="UP000183986">
    <property type="component" value="Unassembled WGS sequence"/>
</dbReference>
<dbReference type="InterPro" id="IPR046864">
    <property type="entry name" value="VasX_N"/>
</dbReference>
<feature type="transmembrane region" description="Helical" evidence="2">
    <location>
        <begin position="833"/>
        <end position="854"/>
    </location>
</feature>
<dbReference type="OrthoDB" id="6339140at2"/>
<proteinExistence type="predicted"/>
<keyword evidence="2" id="KW-0472">Membrane</keyword>
<evidence type="ECO:0000256" key="2">
    <source>
        <dbReference type="SAM" id="Phobius"/>
    </source>
</evidence>
<dbReference type="Pfam" id="PF20249">
    <property type="entry name" value="VasX_N"/>
    <property type="match status" value="1"/>
</dbReference>
<reference evidence="4" key="1">
    <citation type="submission" date="2016-11" db="EMBL/GenBank/DDBJ databases">
        <title>Draft Genome Sequence of Marinobacter hydrocarbonoclasticus strain STW2, a polyaromatic aromatic hydrocarbon degrading and denitrifying bacterium from rhizosphere of Seagrass Enhalus acodoides.</title>
        <authorList>
            <person name="Ling J."/>
            <person name="Dong J."/>
        </authorList>
    </citation>
    <scope>NUCLEOTIDE SEQUENCE [LARGE SCALE GENOMIC DNA]</scope>
    <source>
        <strain evidence="4">STW2</strain>
    </source>
</reference>
<feature type="coiled-coil region" evidence="1">
    <location>
        <begin position="618"/>
        <end position="645"/>
    </location>
</feature>
<feature type="transmembrane region" description="Helical" evidence="2">
    <location>
        <begin position="924"/>
        <end position="945"/>
    </location>
</feature>
<evidence type="ECO:0000313" key="4">
    <source>
        <dbReference type="EMBL" id="OJS98925.1"/>
    </source>
</evidence>
<feature type="transmembrane region" description="Helical" evidence="2">
    <location>
        <begin position="754"/>
        <end position="775"/>
    </location>
</feature>
<evidence type="ECO:0000313" key="5">
    <source>
        <dbReference type="Proteomes" id="UP000183986"/>
    </source>
</evidence>
<dbReference type="AlphaFoldDB" id="A0A1M2UUA4"/>
<dbReference type="CDD" id="cd20708">
    <property type="entry name" value="MIX_IV"/>
    <property type="match status" value="1"/>
</dbReference>